<feature type="non-terminal residue" evidence="2">
    <location>
        <position position="1"/>
    </location>
</feature>
<dbReference type="EMBL" id="MTYJ01000306">
    <property type="protein sequence ID" value="OWA53160.1"/>
    <property type="molecule type" value="Genomic_DNA"/>
</dbReference>
<evidence type="ECO:0000313" key="2">
    <source>
        <dbReference type="EMBL" id="OWA53160.1"/>
    </source>
</evidence>
<name>A0A9X6NFD7_HYPEX</name>
<gene>
    <name evidence="2" type="ORF">BV898_17594</name>
</gene>
<dbReference type="SUPFAM" id="SSF55073">
    <property type="entry name" value="Nucleotide cyclase"/>
    <property type="match status" value="1"/>
</dbReference>
<dbReference type="Proteomes" id="UP000192578">
    <property type="component" value="Unassembled WGS sequence"/>
</dbReference>
<organism evidence="2 3">
    <name type="scientific">Hypsibius exemplaris</name>
    <name type="common">Freshwater tardigrade</name>
    <dbReference type="NCBI Taxonomy" id="2072580"/>
    <lineage>
        <taxon>Eukaryota</taxon>
        <taxon>Metazoa</taxon>
        <taxon>Ecdysozoa</taxon>
        <taxon>Tardigrada</taxon>
        <taxon>Eutardigrada</taxon>
        <taxon>Parachela</taxon>
        <taxon>Hypsibioidea</taxon>
        <taxon>Hypsibiidae</taxon>
        <taxon>Hypsibius</taxon>
    </lineage>
</organism>
<proteinExistence type="predicted"/>
<sequence length="59" mass="6270">FGKTVSAARNLEATGAAGKIQCGQASKLLLEKFQDFVVVPASPATAEDPRETFWLMGKS</sequence>
<keyword evidence="1" id="KW-0456">Lyase</keyword>
<reference evidence="3" key="1">
    <citation type="submission" date="2017-01" db="EMBL/GenBank/DDBJ databases">
        <title>Comparative genomics of anhydrobiosis in the tardigrade Hypsibius dujardini.</title>
        <authorList>
            <person name="Yoshida Y."/>
            <person name="Koutsovoulos G."/>
            <person name="Laetsch D."/>
            <person name="Stevens L."/>
            <person name="Kumar S."/>
            <person name="Horikawa D."/>
            <person name="Ishino K."/>
            <person name="Komine S."/>
            <person name="Tomita M."/>
            <person name="Blaxter M."/>
            <person name="Arakawa K."/>
        </authorList>
    </citation>
    <scope>NUCLEOTIDE SEQUENCE [LARGE SCALE GENOMIC DNA]</scope>
    <source>
        <strain evidence="3">Z151</strain>
    </source>
</reference>
<evidence type="ECO:0000313" key="3">
    <source>
        <dbReference type="Proteomes" id="UP000192578"/>
    </source>
</evidence>
<dbReference type="AlphaFoldDB" id="A0A9X6NFD7"/>
<comment type="caution">
    <text evidence="2">The sequence shown here is derived from an EMBL/GenBank/DDBJ whole genome shotgun (WGS) entry which is preliminary data.</text>
</comment>
<evidence type="ECO:0000256" key="1">
    <source>
        <dbReference type="ARBA" id="ARBA00023239"/>
    </source>
</evidence>
<dbReference type="InterPro" id="IPR029787">
    <property type="entry name" value="Nucleotide_cyclase"/>
</dbReference>
<dbReference type="GO" id="GO:0016829">
    <property type="term" value="F:lyase activity"/>
    <property type="evidence" value="ECO:0007669"/>
    <property type="project" value="UniProtKB-KW"/>
</dbReference>
<keyword evidence="3" id="KW-1185">Reference proteome</keyword>
<protein>
    <submittedName>
        <fullName evidence="2">Uncharacterized protein</fullName>
    </submittedName>
</protein>
<accession>A0A9X6NFD7</accession>